<dbReference type="PATRIC" id="fig|159743.3.peg.5795"/>
<evidence type="ECO:0000313" key="2">
    <source>
        <dbReference type="Proteomes" id="UP000032534"/>
    </source>
</evidence>
<accession>A0A0D7WV04</accession>
<proteinExistence type="predicted"/>
<dbReference type="Pfam" id="PF05133">
    <property type="entry name" value="SPP1_portal"/>
    <property type="match status" value="1"/>
</dbReference>
<keyword evidence="2" id="KW-1185">Reference proteome</keyword>
<evidence type="ECO:0000313" key="1">
    <source>
        <dbReference type="EMBL" id="KJD42804.1"/>
    </source>
</evidence>
<sequence length="96" mass="11127">MERELNEQPGQGRSVNYVSNSDQDEAIHNIDVDMNHWDKEHKLQLWKQSEIFGESYKLNYIDSNGQFSATVLSPLNAYVLEDGTPEKKCINWPTQI</sequence>
<dbReference type="InterPro" id="IPR021145">
    <property type="entry name" value="Portal_protein_SPP1_Gp6-like"/>
</dbReference>
<organism evidence="1 2">
    <name type="scientific">Paenibacillus terrae</name>
    <dbReference type="NCBI Taxonomy" id="159743"/>
    <lineage>
        <taxon>Bacteria</taxon>
        <taxon>Bacillati</taxon>
        <taxon>Bacillota</taxon>
        <taxon>Bacilli</taxon>
        <taxon>Bacillales</taxon>
        <taxon>Paenibacillaceae</taxon>
        <taxon>Paenibacillus</taxon>
    </lineage>
</organism>
<gene>
    <name evidence="1" type="ORF">QD47_26130</name>
</gene>
<name>A0A0D7WV04_9BACL</name>
<dbReference type="EMBL" id="JTHP01000084">
    <property type="protein sequence ID" value="KJD42804.1"/>
    <property type="molecule type" value="Genomic_DNA"/>
</dbReference>
<comment type="caution">
    <text evidence="1">The sequence shown here is derived from an EMBL/GenBank/DDBJ whole genome shotgun (WGS) entry which is preliminary data.</text>
</comment>
<protein>
    <submittedName>
        <fullName evidence="1">Uncharacterized protein</fullName>
    </submittedName>
</protein>
<dbReference type="AlphaFoldDB" id="A0A0D7WV04"/>
<dbReference type="Proteomes" id="UP000032534">
    <property type="component" value="Unassembled WGS sequence"/>
</dbReference>
<reference evidence="1 2" key="1">
    <citation type="submission" date="2014-11" db="EMBL/GenBank/DDBJ databases">
        <title>Draft Genome Sequences of Paenibacillus polymyxa NRRL B-30509 and Paenibacillus terrae NRRL B-30644, Strains from a Poultry Environment that Produce Tridecaptin A and Paenicidins.</title>
        <authorList>
            <person name="van Belkum M.J."/>
            <person name="Lohans C.T."/>
            <person name="Vederas J.C."/>
        </authorList>
    </citation>
    <scope>NUCLEOTIDE SEQUENCE [LARGE SCALE GENOMIC DNA]</scope>
    <source>
        <strain evidence="1 2">NRRL B-30644</strain>
    </source>
</reference>